<dbReference type="EMBL" id="VYYT01000006">
    <property type="protein sequence ID" value="KAK2779048.1"/>
    <property type="molecule type" value="Genomic_DNA"/>
</dbReference>
<dbReference type="Proteomes" id="UP001281614">
    <property type="component" value="Unassembled WGS sequence"/>
</dbReference>
<keyword evidence="8" id="KW-0119">Carbohydrate metabolism</keyword>
<dbReference type="EC" id="3.2.1.14" evidence="4"/>
<dbReference type="SUPFAM" id="SSF51445">
    <property type="entry name" value="(Trans)glycosidases"/>
    <property type="match status" value="1"/>
</dbReference>
<evidence type="ECO:0000256" key="2">
    <source>
        <dbReference type="ARBA" id="ARBA00004613"/>
    </source>
</evidence>
<keyword evidence="6 11" id="KW-0378">Hydrolase</keyword>
<evidence type="ECO:0000256" key="8">
    <source>
        <dbReference type="ARBA" id="ARBA00023277"/>
    </source>
</evidence>
<sequence length="485" mass="52648">MRLSTLIASLFAVQVLASPFEACKGDKGRKPDGSPGGSRGNKPGGVGGGRGGAGGGGGRGNASHPTNGSTPANGQHRNLLYVTNWSIYGAGYNPDNIPIDKITHVLYAFADIQANGTVFSDANMSRVSSDPWADTGKSFGKDKTSEPGNNAYGLVKQLYMKKMANRHLKVIMSIGGYNWSPKFAPVIANEKLRANFVASSVKMVADFGLDGLDVDYEYPNTTETSANTVKLLSELRTGLDQYSAKYANGYHFTLGFAAPAGPQNYAKLDFKGMDKSLDFWSLMAFDFAGAWENTTGHQSNVFTSKKTPLSTRASIDKAVKDYTKAGIPARKINLGMPLYGRAFNNTKGMGQSYRGLPNGTLAQPGIFVYKDLPRPGARVVWDSVVKATYSYDNRTQQLVSYDDLKSALYKQEYIKKKKLGGAMFWEASGDKMGDESIVRNMADWMGKLDRSRNLISYPVSKYDNIRNNMKGSNTTSNTAKPTGPK</sequence>
<dbReference type="SUPFAM" id="SSF54556">
    <property type="entry name" value="Chitinase insertion domain"/>
    <property type="match status" value="1"/>
</dbReference>
<feature type="domain" description="GH18" evidence="14">
    <location>
        <begin position="76"/>
        <end position="448"/>
    </location>
</feature>
<dbReference type="Gene3D" id="3.20.20.80">
    <property type="entry name" value="Glycosidases"/>
    <property type="match status" value="1"/>
</dbReference>
<dbReference type="InterPro" id="IPR029070">
    <property type="entry name" value="Chitinase_insertion_sf"/>
</dbReference>
<dbReference type="GO" id="GO:0005576">
    <property type="term" value="C:extracellular region"/>
    <property type="evidence" value="ECO:0007669"/>
    <property type="project" value="UniProtKB-SubCell"/>
</dbReference>
<feature type="chain" id="PRO_5041944753" description="chitinase" evidence="13">
    <location>
        <begin position="18"/>
        <end position="485"/>
    </location>
</feature>
<feature type="signal peptide" evidence="13">
    <location>
        <begin position="1"/>
        <end position="17"/>
    </location>
</feature>
<evidence type="ECO:0000256" key="9">
    <source>
        <dbReference type="ARBA" id="ARBA00023295"/>
    </source>
</evidence>
<protein>
    <recommendedName>
        <fullName evidence="4">chitinase</fullName>
        <ecNumber evidence="4">3.2.1.14</ecNumber>
    </recommendedName>
</protein>
<dbReference type="InterPro" id="IPR017853">
    <property type="entry name" value="GH"/>
</dbReference>
<evidence type="ECO:0000256" key="13">
    <source>
        <dbReference type="SAM" id="SignalP"/>
    </source>
</evidence>
<keyword evidence="9 11" id="KW-0326">Glycosidase</keyword>
<evidence type="ECO:0000256" key="1">
    <source>
        <dbReference type="ARBA" id="ARBA00000822"/>
    </source>
</evidence>
<feature type="compositionally biased region" description="Gly residues" evidence="12">
    <location>
        <begin position="34"/>
        <end position="60"/>
    </location>
</feature>
<dbReference type="InterPro" id="IPR001579">
    <property type="entry name" value="Glyco_hydro_18_chit_AS"/>
</dbReference>
<dbReference type="CDD" id="cd06548">
    <property type="entry name" value="GH18_chitinase"/>
    <property type="match status" value="1"/>
</dbReference>
<dbReference type="SMART" id="SM00636">
    <property type="entry name" value="Glyco_18"/>
    <property type="match status" value="1"/>
</dbReference>
<keyword evidence="16" id="KW-1185">Reference proteome</keyword>
<dbReference type="GO" id="GO:0008843">
    <property type="term" value="F:endochitinase activity"/>
    <property type="evidence" value="ECO:0007669"/>
    <property type="project" value="UniProtKB-EC"/>
</dbReference>
<name>A0AAD9YW12_COLKA</name>
<evidence type="ECO:0000256" key="12">
    <source>
        <dbReference type="SAM" id="MobiDB-lite"/>
    </source>
</evidence>
<feature type="compositionally biased region" description="Polar residues" evidence="12">
    <location>
        <begin position="63"/>
        <end position="75"/>
    </location>
</feature>
<dbReference type="InterPro" id="IPR011583">
    <property type="entry name" value="Chitinase_II/V-like_cat"/>
</dbReference>
<evidence type="ECO:0000256" key="4">
    <source>
        <dbReference type="ARBA" id="ARBA00012729"/>
    </source>
</evidence>
<accession>A0AAD9YW12</accession>
<evidence type="ECO:0000256" key="7">
    <source>
        <dbReference type="ARBA" id="ARBA00023024"/>
    </source>
</evidence>
<feature type="region of interest" description="Disordered" evidence="12">
    <location>
        <begin position="466"/>
        <end position="485"/>
    </location>
</feature>
<evidence type="ECO:0000256" key="11">
    <source>
        <dbReference type="RuleBase" id="RU000489"/>
    </source>
</evidence>
<dbReference type="PANTHER" id="PTHR11177:SF384">
    <property type="entry name" value="CHITINASE"/>
    <property type="match status" value="1"/>
</dbReference>
<dbReference type="Gene3D" id="3.10.50.10">
    <property type="match status" value="1"/>
</dbReference>
<gene>
    <name evidence="15" type="ORF">CKAH01_11468</name>
</gene>
<proteinExistence type="inferred from homology"/>
<evidence type="ECO:0000256" key="3">
    <source>
        <dbReference type="ARBA" id="ARBA00008682"/>
    </source>
</evidence>
<organism evidence="15 16">
    <name type="scientific">Colletotrichum kahawae</name>
    <name type="common">Coffee berry disease fungus</name>
    <dbReference type="NCBI Taxonomy" id="34407"/>
    <lineage>
        <taxon>Eukaryota</taxon>
        <taxon>Fungi</taxon>
        <taxon>Dikarya</taxon>
        <taxon>Ascomycota</taxon>
        <taxon>Pezizomycotina</taxon>
        <taxon>Sordariomycetes</taxon>
        <taxon>Hypocreomycetidae</taxon>
        <taxon>Glomerellales</taxon>
        <taxon>Glomerellaceae</taxon>
        <taxon>Colletotrichum</taxon>
        <taxon>Colletotrichum gloeosporioides species complex</taxon>
    </lineage>
</organism>
<dbReference type="PROSITE" id="PS51910">
    <property type="entry name" value="GH18_2"/>
    <property type="match status" value="1"/>
</dbReference>
<reference evidence="15" key="1">
    <citation type="submission" date="2023-02" db="EMBL/GenBank/DDBJ databases">
        <title>Colletotrichum kahawae CIFC_Que2 genome sequencing and assembly.</title>
        <authorList>
            <person name="Baroncelli R."/>
        </authorList>
    </citation>
    <scope>NUCLEOTIDE SEQUENCE</scope>
    <source>
        <strain evidence="15">CIFC_Que2</strain>
    </source>
</reference>
<dbReference type="AlphaFoldDB" id="A0AAD9YW12"/>
<evidence type="ECO:0000256" key="6">
    <source>
        <dbReference type="ARBA" id="ARBA00022801"/>
    </source>
</evidence>
<comment type="catalytic activity">
    <reaction evidence="1">
        <text>Random endo-hydrolysis of N-acetyl-beta-D-glucosaminide (1-&gt;4)-beta-linkages in chitin and chitodextrins.</text>
        <dbReference type="EC" id="3.2.1.14"/>
    </reaction>
</comment>
<comment type="subcellular location">
    <subcellularLocation>
        <location evidence="2">Secreted</location>
    </subcellularLocation>
</comment>
<evidence type="ECO:0000256" key="10">
    <source>
        <dbReference type="ARBA" id="ARBA00023326"/>
    </source>
</evidence>
<dbReference type="GO" id="GO:0000272">
    <property type="term" value="P:polysaccharide catabolic process"/>
    <property type="evidence" value="ECO:0007669"/>
    <property type="project" value="UniProtKB-KW"/>
</dbReference>
<dbReference type="PROSITE" id="PS01095">
    <property type="entry name" value="GH18_1"/>
    <property type="match status" value="1"/>
</dbReference>
<keyword evidence="10" id="KW-0624">Polysaccharide degradation</keyword>
<evidence type="ECO:0000313" key="16">
    <source>
        <dbReference type="Proteomes" id="UP001281614"/>
    </source>
</evidence>
<keyword evidence="7" id="KW-0146">Chitin degradation</keyword>
<dbReference type="Pfam" id="PF00704">
    <property type="entry name" value="Glyco_hydro_18"/>
    <property type="match status" value="1"/>
</dbReference>
<evidence type="ECO:0000259" key="14">
    <source>
        <dbReference type="PROSITE" id="PS51910"/>
    </source>
</evidence>
<evidence type="ECO:0000313" key="15">
    <source>
        <dbReference type="EMBL" id="KAK2779048.1"/>
    </source>
</evidence>
<dbReference type="InterPro" id="IPR001223">
    <property type="entry name" value="Glyco_hydro18_cat"/>
</dbReference>
<dbReference type="GO" id="GO:0008061">
    <property type="term" value="F:chitin binding"/>
    <property type="evidence" value="ECO:0007669"/>
    <property type="project" value="InterPro"/>
</dbReference>
<dbReference type="PANTHER" id="PTHR11177">
    <property type="entry name" value="CHITINASE"/>
    <property type="match status" value="1"/>
</dbReference>
<keyword evidence="5" id="KW-0964">Secreted</keyword>
<keyword evidence="13" id="KW-0732">Signal</keyword>
<comment type="similarity">
    <text evidence="3">Belongs to the glycosyl hydrolase 18 family. Chitinase class V subfamily.</text>
</comment>
<comment type="caution">
    <text evidence="15">The sequence shown here is derived from an EMBL/GenBank/DDBJ whole genome shotgun (WGS) entry which is preliminary data.</text>
</comment>
<evidence type="ECO:0000256" key="5">
    <source>
        <dbReference type="ARBA" id="ARBA00022525"/>
    </source>
</evidence>
<feature type="compositionally biased region" description="Basic and acidic residues" evidence="12">
    <location>
        <begin position="23"/>
        <end position="32"/>
    </location>
</feature>
<feature type="region of interest" description="Disordered" evidence="12">
    <location>
        <begin position="22"/>
        <end position="75"/>
    </location>
</feature>
<dbReference type="GO" id="GO:0006032">
    <property type="term" value="P:chitin catabolic process"/>
    <property type="evidence" value="ECO:0007669"/>
    <property type="project" value="UniProtKB-KW"/>
</dbReference>
<dbReference type="InterPro" id="IPR050314">
    <property type="entry name" value="Glycosyl_Hydrlase_18"/>
</dbReference>